<sequence>MAAPIAMQDLPPVSLWLWVWSTEYNMSEKDPFDVHLSRKKDQQMLKVDIEAFLMERFNRLPENDRKMFIYGSVFLGINGAFSGLIANSLFRNILHVTQARFLSSLPMAVLPFLTTVATYGGLVSKPLLQGDLNCSLCTMVRGGLIGSVAGALYPILLALPVNGGLAARYQTSPLPTEGNVIRFWTTISKPVLRKMSFVLILQGMFGLYISSRHFAIYEKMLRLPAVDMEADTVLQ</sequence>
<protein>
    <submittedName>
        <fullName evidence="7">Transmembrane 126A</fullName>
    </submittedName>
</protein>
<evidence type="ECO:0000256" key="1">
    <source>
        <dbReference type="ARBA" id="ARBA00004225"/>
    </source>
</evidence>
<dbReference type="AlphaFoldDB" id="A0AAD1VRN5"/>
<name>A0AAD1VRN5_PELCU</name>
<evidence type="ECO:0000256" key="5">
    <source>
        <dbReference type="ARBA" id="ARBA00023136"/>
    </source>
</evidence>
<keyword evidence="3 6" id="KW-1133">Transmembrane helix</keyword>
<keyword evidence="4" id="KW-0496">Mitochondrion</keyword>
<evidence type="ECO:0000256" key="3">
    <source>
        <dbReference type="ARBA" id="ARBA00022989"/>
    </source>
</evidence>
<keyword evidence="2 6" id="KW-0812">Transmembrane</keyword>
<keyword evidence="8" id="KW-1185">Reference proteome</keyword>
<dbReference type="GO" id="GO:0032981">
    <property type="term" value="P:mitochondrial respiratory chain complex I assembly"/>
    <property type="evidence" value="ECO:0007669"/>
    <property type="project" value="TreeGrafter"/>
</dbReference>
<keyword evidence="5 6" id="KW-0472">Membrane</keyword>
<dbReference type="PANTHER" id="PTHR16296:SF2">
    <property type="entry name" value="TRANSMEMBRANE PROTEIN 126A"/>
    <property type="match status" value="1"/>
</dbReference>
<evidence type="ECO:0000256" key="6">
    <source>
        <dbReference type="SAM" id="Phobius"/>
    </source>
</evidence>
<proteinExistence type="predicted"/>
<evidence type="ECO:0000313" key="7">
    <source>
        <dbReference type="EMBL" id="CAH2225687.1"/>
    </source>
</evidence>
<evidence type="ECO:0000313" key="8">
    <source>
        <dbReference type="Proteomes" id="UP001295444"/>
    </source>
</evidence>
<feature type="transmembrane region" description="Helical" evidence="6">
    <location>
        <begin position="102"/>
        <end position="122"/>
    </location>
</feature>
<comment type="subcellular location">
    <subcellularLocation>
        <location evidence="1">Mitochondrion membrane</location>
        <topology evidence="1">Multi-pass membrane protein</topology>
    </subcellularLocation>
</comment>
<dbReference type="Pfam" id="PF07114">
    <property type="entry name" value="TMEM126"/>
    <property type="match status" value="1"/>
</dbReference>
<evidence type="ECO:0000256" key="2">
    <source>
        <dbReference type="ARBA" id="ARBA00022692"/>
    </source>
</evidence>
<feature type="transmembrane region" description="Helical" evidence="6">
    <location>
        <begin position="197"/>
        <end position="217"/>
    </location>
</feature>
<evidence type="ECO:0000256" key="4">
    <source>
        <dbReference type="ARBA" id="ARBA00023128"/>
    </source>
</evidence>
<gene>
    <name evidence="7" type="ORF">PECUL_23A027644</name>
</gene>
<dbReference type="PANTHER" id="PTHR16296">
    <property type="entry name" value="UNCHARACTERIZED HYPOTHALAMUS PROTEIN HT007"/>
    <property type="match status" value="1"/>
</dbReference>
<feature type="transmembrane region" description="Helical" evidence="6">
    <location>
        <begin position="142"/>
        <end position="161"/>
    </location>
</feature>
<dbReference type="InterPro" id="IPR009801">
    <property type="entry name" value="TMEM126"/>
</dbReference>
<dbReference type="EMBL" id="OW240912">
    <property type="protein sequence ID" value="CAH2225687.1"/>
    <property type="molecule type" value="Genomic_DNA"/>
</dbReference>
<feature type="transmembrane region" description="Helical" evidence="6">
    <location>
        <begin position="67"/>
        <end position="90"/>
    </location>
</feature>
<dbReference type="Proteomes" id="UP001295444">
    <property type="component" value="Chromosome 01"/>
</dbReference>
<accession>A0AAD1VRN5</accession>
<dbReference type="GO" id="GO:0031966">
    <property type="term" value="C:mitochondrial membrane"/>
    <property type="evidence" value="ECO:0007669"/>
    <property type="project" value="UniProtKB-SubCell"/>
</dbReference>
<organism evidence="7 8">
    <name type="scientific">Pelobates cultripes</name>
    <name type="common">Western spadefoot toad</name>
    <dbReference type="NCBI Taxonomy" id="61616"/>
    <lineage>
        <taxon>Eukaryota</taxon>
        <taxon>Metazoa</taxon>
        <taxon>Chordata</taxon>
        <taxon>Craniata</taxon>
        <taxon>Vertebrata</taxon>
        <taxon>Euteleostomi</taxon>
        <taxon>Amphibia</taxon>
        <taxon>Batrachia</taxon>
        <taxon>Anura</taxon>
        <taxon>Pelobatoidea</taxon>
        <taxon>Pelobatidae</taxon>
        <taxon>Pelobates</taxon>
    </lineage>
</organism>
<reference evidence="7" key="1">
    <citation type="submission" date="2022-03" db="EMBL/GenBank/DDBJ databases">
        <authorList>
            <person name="Alioto T."/>
            <person name="Alioto T."/>
            <person name="Gomez Garrido J."/>
        </authorList>
    </citation>
    <scope>NUCLEOTIDE SEQUENCE</scope>
</reference>